<dbReference type="Pfam" id="PF08239">
    <property type="entry name" value="SH3_3"/>
    <property type="match status" value="1"/>
</dbReference>
<dbReference type="PROSITE" id="PS51781">
    <property type="entry name" value="SH3B"/>
    <property type="match status" value="1"/>
</dbReference>
<dbReference type="InterPro" id="IPR003646">
    <property type="entry name" value="SH3-like_bac-type"/>
</dbReference>
<evidence type="ECO:0000313" key="4">
    <source>
        <dbReference type="Proteomes" id="UP000886841"/>
    </source>
</evidence>
<evidence type="ECO:0000259" key="1">
    <source>
        <dbReference type="PROSITE" id="PS51781"/>
    </source>
</evidence>
<dbReference type="SUPFAM" id="SSF51445">
    <property type="entry name" value="(Trans)glycosidases"/>
    <property type="match status" value="1"/>
</dbReference>
<reference evidence="3" key="2">
    <citation type="journal article" date="2021" name="PeerJ">
        <title>Extensive microbial diversity within the chicken gut microbiome revealed by metagenomics and culture.</title>
        <authorList>
            <person name="Gilroy R."/>
            <person name="Ravi A."/>
            <person name="Getino M."/>
            <person name="Pursley I."/>
            <person name="Horton D.L."/>
            <person name="Alikhan N.F."/>
            <person name="Baker D."/>
            <person name="Gharbi K."/>
            <person name="Hall N."/>
            <person name="Watson M."/>
            <person name="Adriaenssens E.M."/>
            <person name="Foster-Nyarko E."/>
            <person name="Jarju S."/>
            <person name="Secka A."/>
            <person name="Antonio M."/>
            <person name="Oren A."/>
            <person name="Chaudhuri R.R."/>
            <person name="La Ragione R."/>
            <person name="Hildebrand F."/>
            <person name="Pallen M.J."/>
        </authorList>
    </citation>
    <scope>NUCLEOTIDE SEQUENCE</scope>
    <source>
        <strain evidence="3">ChiSxjej1B13-7041</strain>
    </source>
</reference>
<evidence type="ECO:0000259" key="2">
    <source>
        <dbReference type="PROSITE" id="PS51910"/>
    </source>
</evidence>
<protein>
    <submittedName>
        <fullName evidence="3">SH3 domain-containing protein</fullName>
    </submittedName>
</protein>
<dbReference type="PANTHER" id="PTHR46066">
    <property type="entry name" value="CHITINASE DOMAIN-CONTAINING PROTEIN 1 FAMILY MEMBER"/>
    <property type="match status" value="1"/>
</dbReference>
<feature type="domain" description="SH3b" evidence="1">
    <location>
        <begin position="166"/>
        <end position="230"/>
    </location>
</feature>
<reference evidence="3" key="1">
    <citation type="submission" date="2020-10" db="EMBL/GenBank/DDBJ databases">
        <authorList>
            <person name="Gilroy R."/>
        </authorList>
    </citation>
    <scope>NUCLEOTIDE SEQUENCE</scope>
    <source>
        <strain evidence="3">ChiSxjej1B13-7041</strain>
    </source>
</reference>
<dbReference type="InterPro" id="IPR017853">
    <property type="entry name" value="GH"/>
</dbReference>
<gene>
    <name evidence="3" type="ORF">IAB98_05070</name>
</gene>
<name>A0A9D1JG12_9FIRM</name>
<proteinExistence type="predicted"/>
<dbReference type="PANTHER" id="PTHR46066:SF2">
    <property type="entry name" value="CHITINASE DOMAIN-CONTAINING PROTEIN 1"/>
    <property type="match status" value="1"/>
</dbReference>
<dbReference type="GO" id="GO:0008061">
    <property type="term" value="F:chitin binding"/>
    <property type="evidence" value="ECO:0007669"/>
    <property type="project" value="InterPro"/>
</dbReference>
<dbReference type="InterPro" id="IPR001223">
    <property type="entry name" value="Glyco_hydro18_cat"/>
</dbReference>
<feature type="domain" description="GH18" evidence="2">
    <location>
        <begin position="250"/>
        <end position="565"/>
    </location>
</feature>
<dbReference type="AlphaFoldDB" id="A0A9D1JG12"/>
<dbReference type="Gene3D" id="3.10.50.10">
    <property type="match status" value="1"/>
</dbReference>
<dbReference type="InterPro" id="IPR029070">
    <property type="entry name" value="Chitinase_insertion_sf"/>
</dbReference>
<accession>A0A9D1JG12</accession>
<dbReference type="EMBL" id="DVHU01000045">
    <property type="protein sequence ID" value="HIR92772.1"/>
    <property type="molecule type" value="Genomic_DNA"/>
</dbReference>
<organism evidence="3 4">
    <name type="scientific">Candidatus Egerieimonas intestinavium</name>
    <dbReference type="NCBI Taxonomy" id="2840777"/>
    <lineage>
        <taxon>Bacteria</taxon>
        <taxon>Bacillati</taxon>
        <taxon>Bacillota</taxon>
        <taxon>Clostridia</taxon>
        <taxon>Lachnospirales</taxon>
        <taxon>Lachnospiraceae</taxon>
        <taxon>Lachnospiraceae incertae sedis</taxon>
        <taxon>Candidatus Egerieimonas</taxon>
    </lineage>
</organism>
<dbReference type="Proteomes" id="UP000886841">
    <property type="component" value="Unassembled WGS sequence"/>
</dbReference>
<dbReference type="PROSITE" id="PS51910">
    <property type="entry name" value="GH18_2"/>
    <property type="match status" value="1"/>
</dbReference>
<sequence>MKKSTAPVVVVFLLILLVVVAGGITMLVKRYTPTGTTLDGSEYFQLQGEGETALVVNGELLEDKGVEVDGKIYIDCTTVGNYINGRFYWDSHEGQMIITLPEEKIVFEPDSKTYRQGGAEKQAEEVLLKKIGDKDYLALDFVGQYTDMSWNIYEDPDRVVIQTRWDNLQSVTAQKETEVRQKGGIKSPILTTVPEGTLLYFREDLDDWYEVYTEDGYRGYVQSKKVSQPEDYQGEPVKVVPEYTSIRKDYPINLVWHQVTSQGANATLEEMTAEMTGVNTISPTWFSIQSSDGTLLSLADADYVQQAHAKGLEVWALIDNFSQEISTQEVLSYTSKREYIIRQLMDAAKTYGFDGINVDFESLQEEDAPHYIQFIRELSIECRKAGLVLSVDNPVPKSFNTFYNRREQGIVADYVIIMGYDEHYSGGPEAGSVASLPFVEEGIQATLEEVPKEKVINGIPFYTRLWRKPYGSSELFSEVMNMDESRQYIQQQEANGMMAYWDENLGQTVAEMQGEDALYQIWVEDEQSIEEKMKLIKEYDLAGVAAWKLGFERASVWNIISEYLQ</sequence>
<dbReference type="GO" id="GO:0005975">
    <property type="term" value="P:carbohydrate metabolic process"/>
    <property type="evidence" value="ECO:0007669"/>
    <property type="project" value="InterPro"/>
</dbReference>
<dbReference type="Gene3D" id="2.30.30.40">
    <property type="entry name" value="SH3 Domains"/>
    <property type="match status" value="1"/>
</dbReference>
<dbReference type="SMART" id="SM00636">
    <property type="entry name" value="Glyco_18"/>
    <property type="match status" value="1"/>
</dbReference>
<comment type="caution">
    <text evidence="3">The sequence shown here is derived from an EMBL/GenBank/DDBJ whole genome shotgun (WGS) entry which is preliminary data.</text>
</comment>
<dbReference type="Gene3D" id="3.20.20.80">
    <property type="entry name" value="Glycosidases"/>
    <property type="match status" value="1"/>
</dbReference>
<evidence type="ECO:0000313" key="3">
    <source>
        <dbReference type="EMBL" id="HIR92772.1"/>
    </source>
</evidence>
<dbReference type="InterPro" id="IPR011583">
    <property type="entry name" value="Chitinase_II/V-like_cat"/>
</dbReference>
<dbReference type="Pfam" id="PF00704">
    <property type="entry name" value="Glyco_hydro_18"/>
    <property type="match status" value="1"/>
</dbReference>